<dbReference type="InterPro" id="IPR050416">
    <property type="entry name" value="FAD-linked_Oxidoreductase"/>
</dbReference>
<evidence type="ECO:0000256" key="3">
    <source>
        <dbReference type="ARBA" id="ARBA00022630"/>
    </source>
</evidence>
<sequence>MILNTSRWAIIAAILLATLAFADLESDLCGAGIDALFPGDGDYDAARNTYNRRYSFSPAAIAYPNSPDDVSKVIQIGARNQLQVIPRSGGHSFVSNGAGGKDGALIVDLSNMTQISIDSSSHIATIQTGNRLGDVAINLNGAGRALPHAFGGWGLTSRMWGLTLDTIKAINTVFANGTTARITAENFPDLFWALRGAAPSFGITTSIEVETFPAPQHALIYSYTWSLAAEAAGQALLDFQSFALTTPDLLPEYSSGLTWTKSNTSGEVVFNMAGGWYDEPDKLDGILKPLLDKLPAPLANERIGNGTWIDSVEGAAALFNTSLNDLSMPEIPDTFYSKSLMSPEGAPLTPAAANAFMRYLADNGSQTKVNWFVQALLFGGANSKTNAIPVDSTAFVRRDTLFTWDFRAFALNESTIEEGFNFADGAHNSLVESMPSDWDYNAYINYVDDRQEDWQKRYYGGHYDHLRSIKTEIDPNDIFSFPTSIEESKCEHLKSGLSRKQDLFASYVTQYSEKGVNVIEWKHNYLRLKEKNESMHLRESMFEFLATTNGNLTTGAAIKISTLARGKESPAFHVQNLE</sequence>
<dbReference type="Pfam" id="PF01565">
    <property type="entry name" value="FAD_binding_4"/>
    <property type="match status" value="1"/>
</dbReference>
<dbReference type="PANTHER" id="PTHR42973">
    <property type="entry name" value="BINDING OXIDOREDUCTASE, PUTATIVE (AFU_ORTHOLOGUE AFUA_1G17690)-RELATED"/>
    <property type="match status" value="1"/>
</dbReference>
<dbReference type="PROSITE" id="PS51387">
    <property type="entry name" value="FAD_PCMH"/>
    <property type="match status" value="1"/>
</dbReference>
<keyword evidence="3" id="KW-0285">Flavoprotein</keyword>
<dbReference type="InterPro" id="IPR006094">
    <property type="entry name" value="Oxid_FAD_bind_N"/>
</dbReference>
<dbReference type="InterPro" id="IPR012951">
    <property type="entry name" value="BBE"/>
</dbReference>
<dbReference type="Proteomes" id="UP001465976">
    <property type="component" value="Unassembled WGS sequence"/>
</dbReference>
<comment type="similarity">
    <text evidence="2">Belongs to the oxygen-dependent FAD-linked oxidoreductase family.</text>
</comment>
<dbReference type="InterPro" id="IPR006093">
    <property type="entry name" value="Oxy_OxRdtase_FAD_BS"/>
</dbReference>
<feature type="signal peptide" evidence="6">
    <location>
        <begin position="1"/>
        <end position="24"/>
    </location>
</feature>
<dbReference type="Pfam" id="PF08031">
    <property type="entry name" value="BBE"/>
    <property type="match status" value="1"/>
</dbReference>
<dbReference type="PROSITE" id="PS00862">
    <property type="entry name" value="OX2_COVAL_FAD"/>
    <property type="match status" value="1"/>
</dbReference>
<evidence type="ECO:0000256" key="4">
    <source>
        <dbReference type="ARBA" id="ARBA00022827"/>
    </source>
</evidence>
<comment type="cofactor">
    <cofactor evidence="1">
        <name>FAD</name>
        <dbReference type="ChEBI" id="CHEBI:57692"/>
    </cofactor>
</comment>
<dbReference type="InterPro" id="IPR036318">
    <property type="entry name" value="FAD-bd_PCMH-like_sf"/>
</dbReference>
<dbReference type="InterPro" id="IPR016169">
    <property type="entry name" value="FAD-bd_PCMH_sub2"/>
</dbReference>
<organism evidence="8 9">
    <name type="scientific">Marasmius crinis-equi</name>
    <dbReference type="NCBI Taxonomy" id="585013"/>
    <lineage>
        <taxon>Eukaryota</taxon>
        <taxon>Fungi</taxon>
        <taxon>Dikarya</taxon>
        <taxon>Basidiomycota</taxon>
        <taxon>Agaricomycotina</taxon>
        <taxon>Agaricomycetes</taxon>
        <taxon>Agaricomycetidae</taxon>
        <taxon>Agaricales</taxon>
        <taxon>Marasmiineae</taxon>
        <taxon>Marasmiaceae</taxon>
        <taxon>Marasmius</taxon>
    </lineage>
</organism>
<evidence type="ECO:0000256" key="6">
    <source>
        <dbReference type="SAM" id="SignalP"/>
    </source>
</evidence>
<evidence type="ECO:0000256" key="1">
    <source>
        <dbReference type="ARBA" id="ARBA00001974"/>
    </source>
</evidence>
<feature type="chain" id="PRO_5045286735" description="FAD-binding PCMH-type domain-containing protein" evidence="6">
    <location>
        <begin position="25"/>
        <end position="578"/>
    </location>
</feature>
<evidence type="ECO:0000256" key="5">
    <source>
        <dbReference type="ARBA" id="ARBA00023002"/>
    </source>
</evidence>
<protein>
    <recommendedName>
        <fullName evidence="7">FAD-binding PCMH-type domain-containing protein</fullName>
    </recommendedName>
</protein>
<accession>A0ABR3F0K9</accession>
<dbReference type="EMBL" id="JBAHYK010001270">
    <property type="protein sequence ID" value="KAL0568729.1"/>
    <property type="molecule type" value="Genomic_DNA"/>
</dbReference>
<evidence type="ECO:0000256" key="2">
    <source>
        <dbReference type="ARBA" id="ARBA00005466"/>
    </source>
</evidence>
<gene>
    <name evidence="8" type="ORF">V5O48_013249</name>
</gene>
<reference evidence="8 9" key="1">
    <citation type="submission" date="2024-02" db="EMBL/GenBank/DDBJ databases">
        <title>A draft genome for the cacao thread blight pathogen Marasmius crinis-equi.</title>
        <authorList>
            <person name="Cohen S.P."/>
            <person name="Baruah I.K."/>
            <person name="Amoako-Attah I."/>
            <person name="Bukari Y."/>
            <person name="Meinhardt L.W."/>
            <person name="Bailey B.A."/>
        </authorList>
    </citation>
    <scope>NUCLEOTIDE SEQUENCE [LARGE SCALE GENOMIC DNA]</scope>
    <source>
        <strain evidence="8 9">GH-76</strain>
    </source>
</reference>
<evidence type="ECO:0000313" key="8">
    <source>
        <dbReference type="EMBL" id="KAL0568729.1"/>
    </source>
</evidence>
<feature type="domain" description="FAD-binding PCMH-type" evidence="7">
    <location>
        <begin position="54"/>
        <end position="214"/>
    </location>
</feature>
<name>A0ABR3F0K9_9AGAR</name>
<comment type="caution">
    <text evidence="8">The sequence shown here is derived from an EMBL/GenBank/DDBJ whole genome shotgun (WGS) entry which is preliminary data.</text>
</comment>
<keyword evidence="5" id="KW-0560">Oxidoreductase</keyword>
<keyword evidence="6" id="KW-0732">Signal</keyword>
<keyword evidence="9" id="KW-1185">Reference proteome</keyword>
<dbReference type="SUPFAM" id="SSF56176">
    <property type="entry name" value="FAD-binding/transporter-associated domain-like"/>
    <property type="match status" value="1"/>
</dbReference>
<evidence type="ECO:0000259" key="7">
    <source>
        <dbReference type="PROSITE" id="PS51387"/>
    </source>
</evidence>
<dbReference type="Gene3D" id="3.30.465.10">
    <property type="match status" value="1"/>
</dbReference>
<dbReference type="Gene3D" id="3.40.462.20">
    <property type="match status" value="1"/>
</dbReference>
<evidence type="ECO:0000313" key="9">
    <source>
        <dbReference type="Proteomes" id="UP001465976"/>
    </source>
</evidence>
<dbReference type="PANTHER" id="PTHR42973:SF39">
    <property type="entry name" value="FAD-BINDING PCMH-TYPE DOMAIN-CONTAINING PROTEIN"/>
    <property type="match status" value="1"/>
</dbReference>
<dbReference type="InterPro" id="IPR016166">
    <property type="entry name" value="FAD-bd_PCMH"/>
</dbReference>
<proteinExistence type="inferred from homology"/>
<keyword evidence="4" id="KW-0274">FAD</keyword>